<accession>A0A8T4H7W5</accession>
<dbReference type="InterPro" id="IPR046357">
    <property type="entry name" value="PPIase_dom_sf"/>
</dbReference>
<protein>
    <recommendedName>
        <fullName evidence="4">Peptidyl-prolyl cis-trans isomerase</fullName>
        <ecNumber evidence="4">5.2.1.8</ecNumber>
    </recommendedName>
</protein>
<feature type="signal peptide" evidence="5">
    <location>
        <begin position="1"/>
        <end position="20"/>
    </location>
</feature>
<dbReference type="GO" id="GO:0003755">
    <property type="term" value="F:peptidyl-prolyl cis-trans isomerase activity"/>
    <property type="evidence" value="ECO:0007669"/>
    <property type="project" value="UniProtKB-UniRule"/>
</dbReference>
<organism evidence="7 8">
    <name type="scientific">Rhinopithecimicrobium faecis</name>
    <dbReference type="NCBI Taxonomy" id="2820698"/>
    <lineage>
        <taxon>Bacteria</taxon>
        <taxon>Pseudomonadati</taxon>
        <taxon>Bacteroidota</taxon>
        <taxon>Sphingobacteriia</taxon>
        <taxon>Sphingobacteriales</taxon>
        <taxon>Sphingobacteriaceae</taxon>
        <taxon>Rhinopithecimicrobium</taxon>
    </lineage>
</organism>
<keyword evidence="5" id="KW-0732">Signal</keyword>
<evidence type="ECO:0000313" key="8">
    <source>
        <dbReference type="Proteomes" id="UP000679691"/>
    </source>
</evidence>
<evidence type="ECO:0000259" key="6">
    <source>
        <dbReference type="PROSITE" id="PS50059"/>
    </source>
</evidence>
<evidence type="ECO:0000256" key="1">
    <source>
        <dbReference type="ARBA" id="ARBA00000971"/>
    </source>
</evidence>
<feature type="domain" description="PPIase FKBP-type" evidence="6">
    <location>
        <begin position="96"/>
        <end position="196"/>
    </location>
</feature>
<keyword evidence="2 3" id="KW-0697">Rotamase</keyword>
<dbReference type="RefSeq" id="WP_353545858.1">
    <property type="nucleotide sequence ID" value="NZ_JAGKSB010000002.1"/>
</dbReference>
<comment type="catalytic activity">
    <reaction evidence="1 3 4">
        <text>[protein]-peptidylproline (omega=180) = [protein]-peptidylproline (omega=0)</text>
        <dbReference type="Rhea" id="RHEA:16237"/>
        <dbReference type="Rhea" id="RHEA-COMP:10747"/>
        <dbReference type="Rhea" id="RHEA-COMP:10748"/>
        <dbReference type="ChEBI" id="CHEBI:83833"/>
        <dbReference type="ChEBI" id="CHEBI:83834"/>
        <dbReference type="EC" id="5.2.1.8"/>
    </reaction>
</comment>
<dbReference type="PROSITE" id="PS51257">
    <property type="entry name" value="PROKAR_LIPOPROTEIN"/>
    <property type="match status" value="1"/>
</dbReference>
<dbReference type="Pfam" id="PF00254">
    <property type="entry name" value="FKBP_C"/>
    <property type="match status" value="1"/>
</dbReference>
<evidence type="ECO:0000256" key="3">
    <source>
        <dbReference type="PROSITE-ProRule" id="PRU00277"/>
    </source>
</evidence>
<feature type="chain" id="PRO_5035855938" description="Peptidyl-prolyl cis-trans isomerase" evidence="5">
    <location>
        <begin position="21"/>
        <end position="204"/>
    </location>
</feature>
<dbReference type="InterPro" id="IPR001179">
    <property type="entry name" value="PPIase_FKBP_dom"/>
</dbReference>
<gene>
    <name evidence="7" type="ORF">J5U18_02160</name>
</gene>
<name>A0A8T4H7W5_9SPHI</name>
<dbReference type="AlphaFoldDB" id="A0A8T4H7W5"/>
<sequence>MKKIYTLFLLGALACSSFLACSKSDDYDKYLELQELEKQRIEAQIALQKPILEKYAAENFNNAKLDSATGIWYEVLAPGNSESYSYSYNSVEGILFPNIKVAFKGQLIDGTTFEESTAGSFKIFGLKSRILAWKHAFFPQKIGELKIGGLTEQGLKKGSKIRFITYSVLGYDNATTVDKVPANSPLVYTIEVLEITNDQINVTQ</sequence>
<evidence type="ECO:0000256" key="4">
    <source>
        <dbReference type="RuleBase" id="RU003915"/>
    </source>
</evidence>
<comment type="caution">
    <text evidence="7">The sequence shown here is derived from an EMBL/GenBank/DDBJ whole genome shotgun (WGS) entry which is preliminary data.</text>
</comment>
<reference evidence="7" key="1">
    <citation type="submission" date="2021-03" db="EMBL/GenBank/DDBJ databases">
        <authorList>
            <person name="Lu T."/>
            <person name="Wang Q."/>
            <person name="Han X."/>
        </authorList>
    </citation>
    <scope>NUCLEOTIDE SEQUENCE</scope>
    <source>
        <strain evidence="7">WQ 2009</strain>
    </source>
</reference>
<dbReference type="Gene3D" id="3.10.50.40">
    <property type="match status" value="1"/>
</dbReference>
<dbReference type="EMBL" id="JAGKSB010000002">
    <property type="protein sequence ID" value="MBP3942375.1"/>
    <property type="molecule type" value="Genomic_DNA"/>
</dbReference>
<evidence type="ECO:0000256" key="5">
    <source>
        <dbReference type="SAM" id="SignalP"/>
    </source>
</evidence>
<keyword evidence="8" id="KW-1185">Reference proteome</keyword>
<keyword evidence="3 4" id="KW-0413">Isomerase</keyword>
<dbReference type="Proteomes" id="UP000679691">
    <property type="component" value="Unassembled WGS sequence"/>
</dbReference>
<dbReference type="PROSITE" id="PS50059">
    <property type="entry name" value="FKBP_PPIASE"/>
    <property type="match status" value="1"/>
</dbReference>
<dbReference type="EC" id="5.2.1.8" evidence="4"/>
<evidence type="ECO:0000256" key="2">
    <source>
        <dbReference type="ARBA" id="ARBA00023110"/>
    </source>
</evidence>
<proteinExistence type="inferred from homology"/>
<evidence type="ECO:0000313" key="7">
    <source>
        <dbReference type="EMBL" id="MBP3942375.1"/>
    </source>
</evidence>
<comment type="similarity">
    <text evidence="4">Belongs to the FKBP-type PPIase family.</text>
</comment>
<dbReference type="SUPFAM" id="SSF54534">
    <property type="entry name" value="FKBP-like"/>
    <property type="match status" value="1"/>
</dbReference>